<dbReference type="AlphaFoldDB" id="A0A5B0PTK6"/>
<organism evidence="2 3">
    <name type="scientific">Puccinia graminis f. sp. tritici</name>
    <dbReference type="NCBI Taxonomy" id="56615"/>
    <lineage>
        <taxon>Eukaryota</taxon>
        <taxon>Fungi</taxon>
        <taxon>Dikarya</taxon>
        <taxon>Basidiomycota</taxon>
        <taxon>Pucciniomycotina</taxon>
        <taxon>Pucciniomycetes</taxon>
        <taxon>Pucciniales</taxon>
        <taxon>Pucciniaceae</taxon>
        <taxon>Puccinia</taxon>
    </lineage>
</organism>
<proteinExistence type="predicted"/>
<evidence type="ECO:0000313" key="3">
    <source>
        <dbReference type="Proteomes" id="UP000324748"/>
    </source>
</evidence>
<dbReference type="EMBL" id="VSWC01000041">
    <property type="protein sequence ID" value="KAA1103848.1"/>
    <property type="molecule type" value="Genomic_DNA"/>
</dbReference>
<dbReference type="Proteomes" id="UP000324748">
    <property type="component" value="Unassembled WGS sequence"/>
</dbReference>
<evidence type="ECO:0000256" key="1">
    <source>
        <dbReference type="SAM" id="MobiDB-lite"/>
    </source>
</evidence>
<feature type="compositionally biased region" description="Basic and acidic residues" evidence="1">
    <location>
        <begin position="43"/>
        <end position="52"/>
    </location>
</feature>
<feature type="region of interest" description="Disordered" evidence="1">
    <location>
        <begin position="43"/>
        <end position="118"/>
    </location>
</feature>
<dbReference type="OrthoDB" id="2496158at2759"/>
<sequence length="579" mass="67742">MSPSRETVRYVLQKSRCSELGLVKLVDEFSNLSVVRAFLDNTKQDPVPKVEELGQALQSPKGTIPSRSDLPRSSQVDAKTTQPKEENRDRSFTDVQRPSSDNPSQPRKPIQGPRDQSSFLEKWPNRIQRLRSRFKKLKTDYRRLVRSTKAFLNLFERYNKVAIFSEIDYLKEIFGETYDYYKTLDRTEQNRFWEIFEEIGKSEHAGLSPRLAKTSTFARNARHELAKVNRDRVRASKRVVFRAMQILEEIEKGQDEYDKALESSTKLVEDFVRSFTNNGKVPHISQRIRDWKREHPLGIPPMEYQYQLVFAAIFGPGDITKPQKNDFADFRRFEKLWQVTHQQMHAIWEVSSEAKSMLADLYTAEEKNAQRGLWLWKYLSPTSEYKQAIQKSREQQKSIHEKLSAVFESKQALEEKMEAIAETRALDEEWTDKRFSSVHYDLLPFIDPLRATRRYEDHPDITPLLRHFGIHTTPRAIKRLMELSEALIPHLRVQYKQQILAGDVRRVLETGLNGATQYRISILLRKVVEKLQSTTPEPRPLHSRLFDAAKGYILRFINSFKPKRAASTARHSPLFKRST</sequence>
<comment type="caution">
    <text evidence="2">The sequence shown here is derived from an EMBL/GenBank/DDBJ whole genome shotgun (WGS) entry which is preliminary data.</text>
</comment>
<name>A0A5B0PTK6_PUCGR</name>
<keyword evidence="3" id="KW-1185">Reference proteome</keyword>
<feature type="compositionally biased region" description="Basic and acidic residues" evidence="1">
    <location>
        <begin position="82"/>
        <end position="92"/>
    </location>
</feature>
<accession>A0A5B0PTK6</accession>
<feature type="compositionally biased region" description="Polar residues" evidence="1">
    <location>
        <begin position="93"/>
        <end position="105"/>
    </location>
</feature>
<protein>
    <submittedName>
        <fullName evidence="2">Uncharacterized protein</fullName>
    </submittedName>
</protein>
<evidence type="ECO:0000313" key="2">
    <source>
        <dbReference type="EMBL" id="KAA1103848.1"/>
    </source>
</evidence>
<feature type="compositionally biased region" description="Polar residues" evidence="1">
    <location>
        <begin position="71"/>
        <end position="81"/>
    </location>
</feature>
<gene>
    <name evidence="2" type="ORF">PGT21_002483</name>
</gene>
<reference evidence="2 3" key="1">
    <citation type="submission" date="2019-05" db="EMBL/GenBank/DDBJ databases">
        <title>Emergence of the Ug99 lineage of the wheat stem rust pathogen through somatic hybridization.</title>
        <authorList>
            <person name="Li F."/>
            <person name="Upadhyaya N.M."/>
            <person name="Sperschneider J."/>
            <person name="Matny O."/>
            <person name="Nguyen-Phuc H."/>
            <person name="Mago R."/>
            <person name="Raley C."/>
            <person name="Miller M.E."/>
            <person name="Silverstein K.A.T."/>
            <person name="Henningsen E."/>
            <person name="Hirsch C.D."/>
            <person name="Visser B."/>
            <person name="Pretorius Z.A."/>
            <person name="Steffenson B.J."/>
            <person name="Schwessinger B."/>
            <person name="Dodds P.N."/>
            <person name="Figueroa M."/>
        </authorList>
    </citation>
    <scope>NUCLEOTIDE SEQUENCE [LARGE SCALE GENOMIC DNA]</scope>
    <source>
        <strain evidence="2">21-0</strain>
    </source>
</reference>